<protein>
    <submittedName>
        <fullName evidence="2">Uncharacterized protein</fullName>
    </submittedName>
</protein>
<proteinExistence type="predicted"/>
<dbReference type="Proteomes" id="UP001586593">
    <property type="component" value="Unassembled WGS sequence"/>
</dbReference>
<organism evidence="2 3">
    <name type="scientific">Phialemonium thermophilum</name>
    <dbReference type="NCBI Taxonomy" id="223376"/>
    <lineage>
        <taxon>Eukaryota</taxon>
        <taxon>Fungi</taxon>
        <taxon>Dikarya</taxon>
        <taxon>Ascomycota</taxon>
        <taxon>Pezizomycotina</taxon>
        <taxon>Sordariomycetes</taxon>
        <taxon>Sordariomycetidae</taxon>
        <taxon>Cephalothecales</taxon>
        <taxon>Cephalothecaceae</taxon>
        <taxon>Phialemonium</taxon>
    </lineage>
</organism>
<evidence type="ECO:0000313" key="3">
    <source>
        <dbReference type="Proteomes" id="UP001586593"/>
    </source>
</evidence>
<sequence length="195" mass="21657">MISTSKSGLQTYRPRRFGKKTTTQLVSHTTCRLGAVVLLDICRRGRSRSPSRITIPIPWSPVVGKPGPCLASTSKAERGHSQRVALVVSCLWRFAVSAVAGDLLDVGRRKKKNFRYLCIGHLARRQTACMAGKDKKNQHRNWEERRGNALSVSSEAIVQRSARGSRLVDSRGRISLPMKPSRPHRPGVLDLPGRL</sequence>
<dbReference type="EMBL" id="JAZHXJ010001046">
    <property type="protein sequence ID" value="KAL1846237.1"/>
    <property type="molecule type" value="Genomic_DNA"/>
</dbReference>
<name>A0ABR3VVN6_9PEZI</name>
<evidence type="ECO:0000313" key="2">
    <source>
        <dbReference type="EMBL" id="KAL1846237.1"/>
    </source>
</evidence>
<gene>
    <name evidence="2" type="ORF">VTK73DRAFT_322</name>
</gene>
<comment type="caution">
    <text evidence="2">The sequence shown here is derived from an EMBL/GenBank/DDBJ whole genome shotgun (WGS) entry which is preliminary data.</text>
</comment>
<evidence type="ECO:0000256" key="1">
    <source>
        <dbReference type="SAM" id="MobiDB-lite"/>
    </source>
</evidence>
<keyword evidence="3" id="KW-1185">Reference proteome</keyword>
<accession>A0ABR3VVN6</accession>
<feature type="region of interest" description="Disordered" evidence="1">
    <location>
        <begin position="169"/>
        <end position="195"/>
    </location>
</feature>
<reference evidence="2 3" key="1">
    <citation type="journal article" date="2024" name="Commun. Biol.">
        <title>Comparative genomic analysis of thermophilic fungi reveals convergent evolutionary adaptations and gene losses.</title>
        <authorList>
            <person name="Steindorff A.S."/>
            <person name="Aguilar-Pontes M.V."/>
            <person name="Robinson A.J."/>
            <person name="Andreopoulos B."/>
            <person name="LaButti K."/>
            <person name="Kuo A."/>
            <person name="Mondo S."/>
            <person name="Riley R."/>
            <person name="Otillar R."/>
            <person name="Haridas S."/>
            <person name="Lipzen A."/>
            <person name="Grimwood J."/>
            <person name="Schmutz J."/>
            <person name="Clum A."/>
            <person name="Reid I.D."/>
            <person name="Moisan M.C."/>
            <person name="Butler G."/>
            <person name="Nguyen T.T.M."/>
            <person name="Dewar K."/>
            <person name="Conant G."/>
            <person name="Drula E."/>
            <person name="Henrissat B."/>
            <person name="Hansel C."/>
            <person name="Singer S."/>
            <person name="Hutchinson M.I."/>
            <person name="de Vries R.P."/>
            <person name="Natvig D.O."/>
            <person name="Powell A.J."/>
            <person name="Tsang A."/>
            <person name="Grigoriev I.V."/>
        </authorList>
    </citation>
    <scope>NUCLEOTIDE SEQUENCE [LARGE SCALE GENOMIC DNA]</scope>
    <source>
        <strain evidence="2 3">ATCC 24622</strain>
    </source>
</reference>